<feature type="domain" description="3-keto-alpha-glucoside-1,2-lyase/3-keto-2-hydroxy-glucal hydratase" evidence="1">
    <location>
        <begin position="33"/>
        <end position="261"/>
    </location>
</feature>
<dbReference type="Gene3D" id="2.60.120.560">
    <property type="entry name" value="Exo-inulinase, domain 1"/>
    <property type="match status" value="1"/>
</dbReference>
<proteinExistence type="predicted"/>
<name>A0ABP6XAZ4_9FLAO</name>
<evidence type="ECO:0000259" key="1">
    <source>
        <dbReference type="Pfam" id="PF06439"/>
    </source>
</evidence>
<evidence type="ECO:0000313" key="2">
    <source>
        <dbReference type="EMBL" id="GAA3563201.1"/>
    </source>
</evidence>
<dbReference type="InterPro" id="IPR010496">
    <property type="entry name" value="AL/BT2_dom"/>
</dbReference>
<dbReference type="EMBL" id="BAABCY010000033">
    <property type="protein sequence ID" value="GAA3563201.1"/>
    <property type="molecule type" value="Genomic_DNA"/>
</dbReference>
<dbReference type="Pfam" id="PF06439">
    <property type="entry name" value="3keto-disac_hyd"/>
    <property type="match status" value="1"/>
</dbReference>
<evidence type="ECO:0000313" key="3">
    <source>
        <dbReference type="Proteomes" id="UP001500954"/>
    </source>
</evidence>
<reference evidence="3" key="1">
    <citation type="journal article" date="2019" name="Int. J. Syst. Evol. Microbiol.">
        <title>The Global Catalogue of Microorganisms (GCM) 10K type strain sequencing project: providing services to taxonomists for standard genome sequencing and annotation.</title>
        <authorList>
            <consortium name="The Broad Institute Genomics Platform"/>
            <consortium name="The Broad Institute Genome Sequencing Center for Infectious Disease"/>
            <person name="Wu L."/>
            <person name="Ma J."/>
        </authorList>
    </citation>
    <scope>NUCLEOTIDE SEQUENCE [LARGE SCALE GENOMIC DNA]</scope>
    <source>
        <strain evidence="3">JCM 17111</strain>
    </source>
</reference>
<organism evidence="2 3">
    <name type="scientific">Snuella lapsa</name>
    <dbReference type="NCBI Taxonomy" id="870481"/>
    <lineage>
        <taxon>Bacteria</taxon>
        <taxon>Pseudomonadati</taxon>
        <taxon>Bacteroidota</taxon>
        <taxon>Flavobacteriia</taxon>
        <taxon>Flavobacteriales</taxon>
        <taxon>Flavobacteriaceae</taxon>
        <taxon>Snuella</taxon>
    </lineage>
</organism>
<sequence length="264" mass="30190">MNYKNILFIICTFLLLNCKSNNKNKNLEPKPEQWVKLFNGVDLKDWTIKIKGRPVNDNYKNTFRVENGVLKVNYDEYDTFENAYGHIFYNKEFSNYKFRMQYRFTGEQVKGGAGWALRNSGVMIHCEDPKNMGVDQNFPVSIEVQLLGGLGNGERSTGNLCTPGTHVVMNNKLETSHCFNSISETYHGDQWVDLEIVVMNDSIITHKINGVDVISYSKPQIGGSVDYNNEQWKSKAGTPLKKGFISLQSESHPVEFRNIEILEL</sequence>
<gene>
    <name evidence="2" type="ORF">GCM10022395_12270</name>
</gene>
<keyword evidence="3" id="KW-1185">Reference proteome</keyword>
<dbReference type="RefSeq" id="WP_345005001.1">
    <property type="nucleotide sequence ID" value="NZ_BAABCY010000033.1"/>
</dbReference>
<dbReference type="Proteomes" id="UP001500954">
    <property type="component" value="Unassembled WGS sequence"/>
</dbReference>
<accession>A0ABP6XAZ4</accession>
<comment type="caution">
    <text evidence="2">The sequence shown here is derived from an EMBL/GenBank/DDBJ whole genome shotgun (WGS) entry which is preliminary data.</text>
</comment>
<protein>
    <recommendedName>
        <fullName evidence="1">3-keto-alpha-glucoside-1,2-lyase/3-keto-2-hydroxy-glucal hydratase domain-containing protein</fullName>
    </recommendedName>
</protein>